<dbReference type="PANTHER" id="PTHR47225">
    <property type="entry name" value="EF-HAND CALCIUM-BINDING DOMAIN-CONTAINING PROTEIN 12"/>
    <property type="match status" value="1"/>
</dbReference>
<feature type="compositionally biased region" description="Basic and acidic residues" evidence="1">
    <location>
        <begin position="1"/>
        <end position="10"/>
    </location>
</feature>
<feature type="region of interest" description="Disordered" evidence="1">
    <location>
        <begin position="150"/>
        <end position="171"/>
    </location>
</feature>
<dbReference type="OrthoDB" id="10005811at2759"/>
<evidence type="ECO:0000256" key="1">
    <source>
        <dbReference type="SAM" id="MobiDB-lite"/>
    </source>
</evidence>
<gene>
    <name evidence="2" type="primary">105313882</name>
</gene>
<dbReference type="PANTHER" id="PTHR47225:SF1">
    <property type="entry name" value="EF-HAND CALCIUM-BINDING DOMAIN-CONTAINING PROTEIN 12"/>
    <property type="match status" value="1"/>
</dbReference>
<keyword evidence="3" id="KW-1185">Reference proteome</keyword>
<reference evidence="2" key="2">
    <citation type="submission" date="2017-05" db="UniProtKB">
        <authorList>
            <consortium name="EnsemblMetazoa"/>
        </authorList>
    </citation>
    <scope>IDENTIFICATION</scope>
</reference>
<feature type="region of interest" description="Disordered" evidence="1">
    <location>
        <begin position="300"/>
        <end position="335"/>
    </location>
</feature>
<dbReference type="AlphaFoldDB" id="A0A1X7VQU0"/>
<sequence>METRRDREEGALPSIERSPSLQEELQKYHQRDLLPSHIYRVGMKIFGKKPLSRKRIINPSTTWRDPPATSVRNSLIKEPSLEKSALLSSAKGSRTDSNVMSVEMYKEWVARRKEMRNMLDSIGAHEQWLSSKECTPVEAALLEKLRRERIEKNKVKPPPTPSETSGTDDEGLSTAELRRIKLLERKRLLEDINRLEKLLKTCRTRIAELVVPYDINRTYLIPSELLLDCLERYIIPPSIPLQSTIRLIEALEKETGKEDGVIDYRKLFQTGLASIVLHHSLPDTRESSDILVEDSTTSVNSSRYSEGSSDLSSLGTYSDGSSSATGSSVGRTLSSMEGDRGVWSSEFKSDSHRQFVALLEYCQKQGIVLDRKLAKRGLLIPPDKKRQDCLQSLHQPGTDLLSRATLYPPKENEGEETENEIDYCYGWQYQQLRGPTKPKLTKLSTGVMRIKPKTDSWLTFAEFDKLTKEIQSRPGFNYKYHGLPSNSAFWPGALEDKLRLYLPQETSETKPCSVNTIYQPVHRHRVLNNSGISVLHTERGLWPVNDSGYVQFGSSLARTKKTYIS</sequence>
<dbReference type="Proteomes" id="UP000007879">
    <property type="component" value="Unassembled WGS sequence"/>
</dbReference>
<dbReference type="EnsemblMetazoa" id="Aqu2.1.42716_001">
    <property type="protein sequence ID" value="Aqu2.1.42716_001"/>
    <property type="gene ID" value="Aqu2.1.42716"/>
</dbReference>
<proteinExistence type="predicted"/>
<dbReference type="EnsemblMetazoa" id="XM_011407660.2">
    <property type="protein sequence ID" value="XP_011405962.2"/>
    <property type="gene ID" value="LOC105313882"/>
</dbReference>
<accession>A0A1X7VQU0</accession>
<feature type="compositionally biased region" description="Low complexity" evidence="1">
    <location>
        <begin position="307"/>
        <end position="332"/>
    </location>
</feature>
<feature type="region of interest" description="Disordered" evidence="1">
    <location>
        <begin position="1"/>
        <end position="24"/>
    </location>
</feature>
<dbReference type="OMA" id="RVIAHCF"/>
<evidence type="ECO:0000313" key="3">
    <source>
        <dbReference type="Proteomes" id="UP000007879"/>
    </source>
</evidence>
<name>A0A1X7VQU0_AMPQE</name>
<organism evidence="2">
    <name type="scientific">Amphimedon queenslandica</name>
    <name type="common">Sponge</name>
    <dbReference type="NCBI Taxonomy" id="400682"/>
    <lineage>
        <taxon>Eukaryota</taxon>
        <taxon>Metazoa</taxon>
        <taxon>Porifera</taxon>
        <taxon>Demospongiae</taxon>
        <taxon>Heteroscleromorpha</taxon>
        <taxon>Haplosclerida</taxon>
        <taxon>Niphatidae</taxon>
        <taxon>Amphimedon</taxon>
    </lineage>
</organism>
<dbReference type="InParanoid" id="A0A1X7VQU0"/>
<reference evidence="3" key="1">
    <citation type="journal article" date="2010" name="Nature">
        <title>The Amphimedon queenslandica genome and the evolution of animal complexity.</title>
        <authorList>
            <person name="Srivastava M."/>
            <person name="Simakov O."/>
            <person name="Chapman J."/>
            <person name="Fahey B."/>
            <person name="Gauthier M.E."/>
            <person name="Mitros T."/>
            <person name="Richards G.S."/>
            <person name="Conaco C."/>
            <person name="Dacre M."/>
            <person name="Hellsten U."/>
            <person name="Larroux C."/>
            <person name="Putnam N.H."/>
            <person name="Stanke M."/>
            <person name="Adamska M."/>
            <person name="Darling A."/>
            <person name="Degnan S.M."/>
            <person name="Oakley T.H."/>
            <person name="Plachetzki D.C."/>
            <person name="Zhai Y."/>
            <person name="Adamski M."/>
            <person name="Calcino A."/>
            <person name="Cummins S.F."/>
            <person name="Goodstein D.M."/>
            <person name="Harris C."/>
            <person name="Jackson D.J."/>
            <person name="Leys S.P."/>
            <person name="Shu S."/>
            <person name="Woodcroft B.J."/>
            <person name="Vervoort M."/>
            <person name="Kosik K.S."/>
            <person name="Manning G."/>
            <person name="Degnan B.M."/>
            <person name="Rokhsar D.S."/>
        </authorList>
    </citation>
    <scope>NUCLEOTIDE SEQUENCE [LARGE SCALE GENOMIC DNA]</scope>
</reference>
<dbReference type="KEGG" id="aqu:105313882"/>
<dbReference type="InterPro" id="IPR042847">
    <property type="entry name" value="EFC12"/>
</dbReference>
<evidence type="ECO:0000313" key="2">
    <source>
        <dbReference type="EnsemblMetazoa" id="Aqu2.1.42716_001"/>
    </source>
</evidence>
<protein>
    <submittedName>
        <fullName evidence="2">Uncharacterized protein</fullName>
    </submittedName>
</protein>